<dbReference type="RefSeq" id="WP_371435662.1">
    <property type="nucleotide sequence ID" value="NZ_JBHSRS010000013.1"/>
</dbReference>
<name>A0ABW1TUU7_9BURK</name>
<protein>
    <submittedName>
        <fullName evidence="2">SnoaL-like domain-containing protein</fullName>
    </submittedName>
</protein>
<proteinExistence type="predicted"/>
<dbReference type="Gene3D" id="3.10.450.50">
    <property type="match status" value="1"/>
</dbReference>
<reference evidence="3" key="1">
    <citation type="journal article" date="2019" name="Int. J. Syst. Evol. Microbiol.">
        <title>The Global Catalogue of Microorganisms (GCM) 10K type strain sequencing project: providing services to taxonomists for standard genome sequencing and annotation.</title>
        <authorList>
            <consortium name="The Broad Institute Genomics Platform"/>
            <consortium name="The Broad Institute Genome Sequencing Center for Infectious Disease"/>
            <person name="Wu L."/>
            <person name="Ma J."/>
        </authorList>
    </citation>
    <scope>NUCLEOTIDE SEQUENCE [LARGE SCALE GENOMIC DNA]</scope>
    <source>
        <strain evidence="3">CCUG 39402</strain>
    </source>
</reference>
<organism evidence="2 3">
    <name type="scientific">Polaromonas aquatica</name>
    <dbReference type="NCBI Taxonomy" id="332657"/>
    <lineage>
        <taxon>Bacteria</taxon>
        <taxon>Pseudomonadati</taxon>
        <taxon>Pseudomonadota</taxon>
        <taxon>Betaproteobacteria</taxon>
        <taxon>Burkholderiales</taxon>
        <taxon>Comamonadaceae</taxon>
        <taxon>Polaromonas</taxon>
    </lineage>
</organism>
<dbReference type="InterPro" id="IPR032710">
    <property type="entry name" value="NTF2-like_dom_sf"/>
</dbReference>
<evidence type="ECO:0000259" key="1">
    <source>
        <dbReference type="Pfam" id="PF20409"/>
    </source>
</evidence>
<dbReference type="Proteomes" id="UP001596270">
    <property type="component" value="Unassembled WGS sequence"/>
</dbReference>
<dbReference type="Pfam" id="PF20409">
    <property type="entry name" value="SnoaL_5"/>
    <property type="match status" value="1"/>
</dbReference>
<accession>A0ABW1TUU7</accession>
<comment type="caution">
    <text evidence="2">The sequence shown here is derived from an EMBL/GenBank/DDBJ whole genome shotgun (WGS) entry which is preliminary data.</text>
</comment>
<gene>
    <name evidence="2" type="ORF">ACFQND_05545</name>
</gene>
<evidence type="ECO:0000313" key="3">
    <source>
        <dbReference type="Proteomes" id="UP001596270"/>
    </source>
</evidence>
<keyword evidence="3" id="KW-1185">Reference proteome</keyword>
<dbReference type="EMBL" id="JBHSRS010000013">
    <property type="protein sequence ID" value="MFC6280693.1"/>
    <property type="molecule type" value="Genomic_DNA"/>
</dbReference>
<sequence>MMTTSEIANQYTSLYKQGKDVKALYSPDAVSVEAWAPPGMNREAVGLPAIVAKGEWWIANHEVHSSAMTGPWPHGDRFIVGFQFDVTMKQSGQRMQMDEMGLFTVKDGKIVREEFFYQAGA</sequence>
<dbReference type="InterPro" id="IPR046860">
    <property type="entry name" value="SnoaL_5"/>
</dbReference>
<evidence type="ECO:0000313" key="2">
    <source>
        <dbReference type="EMBL" id="MFC6280693.1"/>
    </source>
</evidence>
<dbReference type="SUPFAM" id="SSF54427">
    <property type="entry name" value="NTF2-like"/>
    <property type="match status" value="1"/>
</dbReference>
<feature type="domain" description="SnoaL-like" evidence="1">
    <location>
        <begin position="2"/>
        <end position="117"/>
    </location>
</feature>